<feature type="coiled-coil region" evidence="1">
    <location>
        <begin position="485"/>
        <end position="540"/>
    </location>
</feature>
<name>A0A1J4K6N5_9EUKA</name>
<dbReference type="VEuPathDB" id="TrichDB:TRFO_25094"/>
<feature type="coiled-coil region" evidence="1">
    <location>
        <begin position="203"/>
        <end position="317"/>
    </location>
</feature>
<evidence type="ECO:0000256" key="2">
    <source>
        <dbReference type="SAM" id="MobiDB-lite"/>
    </source>
</evidence>
<feature type="compositionally biased region" description="Low complexity" evidence="2">
    <location>
        <begin position="26"/>
        <end position="37"/>
    </location>
</feature>
<accession>A0A1J4K6N5</accession>
<organism evidence="3 4">
    <name type="scientific">Tritrichomonas foetus</name>
    <dbReference type="NCBI Taxonomy" id="1144522"/>
    <lineage>
        <taxon>Eukaryota</taxon>
        <taxon>Metamonada</taxon>
        <taxon>Parabasalia</taxon>
        <taxon>Tritrichomonadida</taxon>
        <taxon>Tritrichomonadidae</taxon>
        <taxon>Tritrichomonas</taxon>
    </lineage>
</organism>
<comment type="caution">
    <text evidence="3">The sequence shown here is derived from an EMBL/GenBank/DDBJ whole genome shotgun (WGS) entry which is preliminary data.</text>
</comment>
<feature type="coiled-coil region" evidence="1">
    <location>
        <begin position="87"/>
        <end position="174"/>
    </location>
</feature>
<reference evidence="3" key="1">
    <citation type="submission" date="2016-10" db="EMBL/GenBank/DDBJ databases">
        <authorList>
            <person name="Benchimol M."/>
            <person name="Almeida L.G."/>
            <person name="Vasconcelos A.T."/>
            <person name="Perreira-Neves A."/>
            <person name="Rosa I.A."/>
            <person name="Tasca T."/>
            <person name="Bogo M.R."/>
            <person name="de Souza W."/>
        </authorList>
    </citation>
    <scope>NUCLEOTIDE SEQUENCE [LARGE SCALE GENOMIC DNA]</scope>
    <source>
        <strain evidence="3">K</strain>
    </source>
</reference>
<dbReference type="AlphaFoldDB" id="A0A1J4K6N5"/>
<feature type="coiled-coil region" evidence="1">
    <location>
        <begin position="571"/>
        <end position="633"/>
    </location>
</feature>
<sequence>MSSSTSQEEPAQFTRSTIKSRDKRAPSSLTFPSTSSSANDKETIIDQYQEKMVDMLACQKELCTVKTHLSKVIDESKSNEIRLKQIILEKETKLEEASKRIQDLENENNSHMQNDVTQSSKAAKWKARCRQLQEIIDKQNKELQNKDETIKKQILEQKEIEKAARRQANELQKKLDYQVSQLSERKIELAELKQQSIISNESIINQQKQLDDVVRYKENLENQNSKLKEDKEMLKIQLKQSSDESVVHQATISDQLSSIQKLRKEKAKYKTECSDLKKAQINLKEQLERYTSLPKKIQELEQSLEKSKKLYEKETRKTNNATNILSIITSLVGEAYRPKDIISNVQKVCQERDNLKQKLMNLENSIKGVDDLSNELSRQKETIINLQKRLDANKQRNIIIKSIEKARKAANEQMTHYANSFGFDKEKINMRSLIITVLLGSRLSKMMKSIHSNYEYVTDNRNWWWMNSTEHEKMKSLLSESAGKLTAYQNQTEDLSKTNSELKEHIGKIEEEMMIKDKQIDENKKSLIFLRNEIHRLNDELSNLIDPETYSELQNNYVIIKKQLKEFRCHEQQLIQEKKLLSDQIEELTITNIDQSNEITVLQEEIEIAQAKIEKLTEDIRILEKSQMAKTKELLSLERGIMKVKASNDRNTAQCKALAIENQHLFNQMNPNKLCAGPDISCQASKFGLKATRTLL</sequence>
<dbReference type="EMBL" id="MLAK01000714">
    <property type="protein sequence ID" value="OHT06843.1"/>
    <property type="molecule type" value="Genomic_DNA"/>
</dbReference>
<evidence type="ECO:0000256" key="1">
    <source>
        <dbReference type="SAM" id="Coils"/>
    </source>
</evidence>
<dbReference type="GeneID" id="94838836"/>
<protein>
    <submittedName>
        <fullName evidence="3">Uncharacterized protein</fullName>
    </submittedName>
</protein>
<dbReference type="Proteomes" id="UP000179807">
    <property type="component" value="Unassembled WGS sequence"/>
</dbReference>
<proteinExistence type="predicted"/>
<evidence type="ECO:0000313" key="4">
    <source>
        <dbReference type="Proteomes" id="UP000179807"/>
    </source>
</evidence>
<feature type="coiled-coil region" evidence="1">
    <location>
        <begin position="345"/>
        <end position="396"/>
    </location>
</feature>
<keyword evidence="4" id="KW-1185">Reference proteome</keyword>
<feature type="region of interest" description="Disordered" evidence="2">
    <location>
        <begin position="1"/>
        <end position="39"/>
    </location>
</feature>
<keyword evidence="1" id="KW-0175">Coiled coil</keyword>
<gene>
    <name evidence="3" type="ORF">TRFO_25094</name>
</gene>
<dbReference type="RefSeq" id="XP_068359979.1">
    <property type="nucleotide sequence ID" value="XM_068504132.1"/>
</dbReference>
<evidence type="ECO:0000313" key="3">
    <source>
        <dbReference type="EMBL" id="OHT06843.1"/>
    </source>
</evidence>
<feature type="compositionally biased region" description="Polar residues" evidence="2">
    <location>
        <begin position="1"/>
        <end position="17"/>
    </location>
</feature>